<dbReference type="EMBL" id="PPEA01000166">
    <property type="protein sequence ID" value="PQM48583.1"/>
    <property type="molecule type" value="Genomic_DNA"/>
</dbReference>
<gene>
    <name evidence="2" type="ORF">C1Y40_01195</name>
</gene>
<protein>
    <submittedName>
        <fullName evidence="2">Uncharacterized protein</fullName>
    </submittedName>
</protein>
<sequence>MIRSAHTEARGRMDSSMVAISTAIRICMKYDRKATSEPICIWPASMRRPPNQISATDEQLMVRVVAGNISACQLPAVSAVSDRARLAWSNRSRSNGSRANARTTRTPDSWSRSTRLTLSISRCMRRNSGSIRAMIA</sequence>
<name>A0A2S8BPM1_9MYCO</name>
<feature type="region of interest" description="Disordered" evidence="1">
    <location>
        <begin position="90"/>
        <end position="112"/>
    </location>
</feature>
<accession>A0A2S8BPM1</accession>
<dbReference type="AlphaFoldDB" id="A0A2S8BPM1"/>
<reference evidence="2 3" key="1">
    <citation type="journal article" date="2017" name="Int. J. Syst. Evol. Microbiol.">
        <title>Mycobacterium talmoniae sp. nov., a slowly growing mycobacterium isolated from human respiratory samples.</title>
        <authorList>
            <person name="Davidson R.M."/>
            <person name="DeGroote M.A."/>
            <person name="Marola J.L."/>
            <person name="Buss S."/>
            <person name="Jones V."/>
            <person name="McNeil M.R."/>
            <person name="Freifeld A.G."/>
            <person name="Elaine Epperson L."/>
            <person name="Hasan N.A."/>
            <person name="Jackson M."/>
            <person name="Iwen P.C."/>
            <person name="Salfinger M."/>
            <person name="Strong M."/>
        </authorList>
    </citation>
    <scope>NUCLEOTIDE SEQUENCE [LARGE SCALE GENOMIC DNA]</scope>
    <source>
        <strain evidence="2 3">ATCC BAA-2683</strain>
    </source>
</reference>
<dbReference type="Proteomes" id="UP000238296">
    <property type="component" value="Unassembled WGS sequence"/>
</dbReference>
<feature type="compositionally biased region" description="Low complexity" evidence="1">
    <location>
        <begin position="90"/>
        <end position="102"/>
    </location>
</feature>
<evidence type="ECO:0000313" key="3">
    <source>
        <dbReference type="Proteomes" id="UP000238296"/>
    </source>
</evidence>
<proteinExistence type="predicted"/>
<comment type="caution">
    <text evidence="2">The sequence shown here is derived from an EMBL/GenBank/DDBJ whole genome shotgun (WGS) entry which is preliminary data.</text>
</comment>
<evidence type="ECO:0000313" key="2">
    <source>
        <dbReference type="EMBL" id="PQM48583.1"/>
    </source>
</evidence>
<evidence type="ECO:0000256" key="1">
    <source>
        <dbReference type="SAM" id="MobiDB-lite"/>
    </source>
</evidence>
<organism evidence="2 3">
    <name type="scientific">Mycobacterium talmoniae</name>
    <dbReference type="NCBI Taxonomy" id="1858794"/>
    <lineage>
        <taxon>Bacteria</taxon>
        <taxon>Bacillati</taxon>
        <taxon>Actinomycetota</taxon>
        <taxon>Actinomycetes</taxon>
        <taxon>Mycobacteriales</taxon>
        <taxon>Mycobacteriaceae</taxon>
        <taxon>Mycobacterium</taxon>
    </lineage>
</organism>